<dbReference type="KEGG" id="nso:NIASO_09015"/>
<dbReference type="OrthoDB" id="671664at2"/>
<evidence type="ECO:0000313" key="2">
    <source>
        <dbReference type="EMBL" id="AHF17509.1"/>
    </source>
</evidence>
<dbReference type="STRING" id="929713.NIASO_09015"/>
<gene>
    <name evidence="2" type="ORF">NIASO_09015</name>
</gene>
<keyword evidence="1" id="KW-1133">Transmembrane helix</keyword>
<feature type="transmembrane region" description="Helical" evidence="1">
    <location>
        <begin position="34"/>
        <end position="51"/>
    </location>
</feature>
<dbReference type="Proteomes" id="UP000003586">
    <property type="component" value="Chromosome"/>
</dbReference>
<dbReference type="EMBL" id="CP007035">
    <property type="protein sequence ID" value="AHF17509.1"/>
    <property type="molecule type" value="Genomic_DNA"/>
</dbReference>
<feature type="transmembrane region" description="Helical" evidence="1">
    <location>
        <begin position="63"/>
        <end position="86"/>
    </location>
</feature>
<accession>W0F7S2</accession>
<name>W0F7S2_9BACT</name>
<keyword evidence="1" id="KW-0812">Transmembrane</keyword>
<protein>
    <recommendedName>
        <fullName evidence="4">DUF4199 domain-containing protein</fullName>
    </recommendedName>
</protein>
<feature type="transmembrane region" description="Helical" evidence="1">
    <location>
        <begin position="136"/>
        <end position="156"/>
    </location>
</feature>
<dbReference type="HOGENOM" id="CLU_1650341_0_0_10"/>
<dbReference type="InterPro" id="IPR025250">
    <property type="entry name" value="DUF4199"/>
</dbReference>
<keyword evidence="1" id="KW-0472">Membrane</keyword>
<dbReference type="RefSeq" id="WP_008584439.1">
    <property type="nucleotide sequence ID" value="NZ_CP007035.1"/>
</dbReference>
<feature type="transmembrane region" description="Helical" evidence="1">
    <location>
        <begin position="9"/>
        <end position="28"/>
    </location>
</feature>
<organism evidence="2 3">
    <name type="scientific">Niabella soli DSM 19437</name>
    <dbReference type="NCBI Taxonomy" id="929713"/>
    <lineage>
        <taxon>Bacteria</taxon>
        <taxon>Pseudomonadati</taxon>
        <taxon>Bacteroidota</taxon>
        <taxon>Chitinophagia</taxon>
        <taxon>Chitinophagales</taxon>
        <taxon>Chitinophagaceae</taxon>
        <taxon>Niabella</taxon>
    </lineage>
</organism>
<dbReference type="AlphaFoldDB" id="W0F7S2"/>
<evidence type="ECO:0000313" key="3">
    <source>
        <dbReference type="Proteomes" id="UP000003586"/>
    </source>
</evidence>
<sequence length="160" mass="17861">MILNATRKGLITGVLMVALGLLLLQLKVSNNSGLQYLVFLLYGAGIVWAITGARKNTLVFKELFGQGFRCFVIVTLIMAVYTFAFFQFNKATIDKDIEIAKQERLKTAKDRTPTEIEQEAQTTRKFYVPIMISQTVFQYLLIGVVVTTVAAGTLSLSRKN</sequence>
<reference evidence="2 3" key="1">
    <citation type="submission" date="2013-12" db="EMBL/GenBank/DDBJ databases">
        <authorList>
            <consortium name="DOE Joint Genome Institute"/>
            <person name="Eisen J."/>
            <person name="Huntemann M."/>
            <person name="Han J."/>
            <person name="Chen A."/>
            <person name="Kyrpides N."/>
            <person name="Mavromatis K."/>
            <person name="Markowitz V."/>
            <person name="Palaniappan K."/>
            <person name="Ivanova N."/>
            <person name="Schaumberg A."/>
            <person name="Pati A."/>
            <person name="Liolios K."/>
            <person name="Nordberg H.P."/>
            <person name="Cantor M.N."/>
            <person name="Hua S.X."/>
            <person name="Woyke T."/>
        </authorList>
    </citation>
    <scope>NUCLEOTIDE SEQUENCE [LARGE SCALE GENOMIC DNA]</scope>
    <source>
        <strain evidence="3">DSM 19437</strain>
    </source>
</reference>
<evidence type="ECO:0000256" key="1">
    <source>
        <dbReference type="SAM" id="Phobius"/>
    </source>
</evidence>
<proteinExistence type="predicted"/>
<keyword evidence="3" id="KW-1185">Reference proteome</keyword>
<evidence type="ECO:0008006" key="4">
    <source>
        <dbReference type="Google" id="ProtNLM"/>
    </source>
</evidence>
<dbReference type="Pfam" id="PF13858">
    <property type="entry name" value="DUF4199"/>
    <property type="match status" value="1"/>
</dbReference>